<feature type="compositionally biased region" description="Basic and acidic residues" evidence="1">
    <location>
        <begin position="28"/>
        <end position="42"/>
    </location>
</feature>
<name>A0A392NYW5_9FABA</name>
<sequence>VIDYKDTMAAATPGGAMGHHGSGQETVSGRHCDREMEMRRRD</sequence>
<feature type="non-terminal residue" evidence="2">
    <location>
        <position position="1"/>
    </location>
</feature>
<accession>A0A392NYW5</accession>
<reference evidence="2 3" key="1">
    <citation type="journal article" date="2018" name="Front. Plant Sci.">
        <title>Red Clover (Trifolium pratense) and Zigzag Clover (T. medium) - A Picture of Genomic Similarities and Differences.</title>
        <authorList>
            <person name="Dluhosova J."/>
            <person name="Istvanek J."/>
            <person name="Nedelnik J."/>
            <person name="Repkova J."/>
        </authorList>
    </citation>
    <scope>NUCLEOTIDE SEQUENCE [LARGE SCALE GENOMIC DNA]</scope>
    <source>
        <strain evidence="3">cv. 10/8</strain>
        <tissue evidence="2">Leaf</tissue>
    </source>
</reference>
<feature type="region of interest" description="Disordered" evidence="1">
    <location>
        <begin position="1"/>
        <end position="42"/>
    </location>
</feature>
<dbReference type="AlphaFoldDB" id="A0A392NYW5"/>
<dbReference type="EMBL" id="LXQA010057103">
    <property type="protein sequence ID" value="MCI04957.1"/>
    <property type="molecule type" value="Genomic_DNA"/>
</dbReference>
<proteinExistence type="predicted"/>
<evidence type="ECO:0000313" key="3">
    <source>
        <dbReference type="Proteomes" id="UP000265520"/>
    </source>
</evidence>
<evidence type="ECO:0000256" key="1">
    <source>
        <dbReference type="SAM" id="MobiDB-lite"/>
    </source>
</evidence>
<protein>
    <submittedName>
        <fullName evidence="2">Uncharacterized protein</fullName>
    </submittedName>
</protein>
<dbReference type="Proteomes" id="UP000265520">
    <property type="component" value="Unassembled WGS sequence"/>
</dbReference>
<keyword evidence="3" id="KW-1185">Reference proteome</keyword>
<organism evidence="2 3">
    <name type="scientific">Trifolium medium</name>
    <dbReference type="NCBI Taxonomy" id="97028"/>
    <lineage>
        <taxon>Eukaryota</taxon>
        <taxon>Viridiplantae</taxon>
        <taxon>Streptophyta</taxon>
        <taxon>Embryophyta</taxon>
        <taxon>Tracheophyta</taxon>
        <taxon>Spermatophyta</taxon>
        <taxon>Magnoliopsida</taxon>
        <taxon>eudicotyledons</taxon>
        <taxon>Gunneridae</taxon>
        <taxon>Pentapetalae</taxon>
        <taxon>rosids</taxon>
        <taxon>fabids</taxon>
        <taxon>Fabales</taxon>
        <taxon>Fabaceae</taxon>
        <taxon>Papilionoideae</taxon>
        <taxon>50 kb inversion clade</taxon>
        <taxon>NPAAA clade</taxon>
        <taxon>Hologalegina</taxon>
        <taxon>IRL clade</taxon>
        <taxon>Trifolieae</taxon>
        <taxon>Trifolium</taxon>
    </lineage>
</organism>
<comment type="caution">
    <text evidence="2">The sequence shown here is derived from an EMBL/GenBank/DDBJ whole genome shotgun (WGS) entry which is preliminary data.</text>
</comment>
<evidence type="ECO:0000313" key="2">
    <source>
        <dbReference type="EMBL" id="MCI04957.1"/>
    </source>
</evidence>